<name>A0A3N6LNE0_9EURY</name>
<sequence length="266" mass="30332">MNVDDETIQDRCTDVVFERGQNYRQEGRIQQIGRFGDLVTADVQGSNLYDVTVELNGNGIDTRCTCPYDGAGDCKHVVAVLLDIVADPPADESAQIEAILDDVSAEDLRVFVRDVLATHQDLRDQFLVQFGDDHKSVEKYREEIDRLFEQDADPTVFTAIDFSRFFEIAKQYRDRNRYLAAATVYRAVFEAVDENFTRIDGAYDHYAQTLQRALDDYVDSVLATDPSPKEFDRYAGVLESQASTDPPINNEQFRRALDNLEDRYDP</sequence>
<dbReference type="GO" id="GO:0008270">
    <property type="term" value="F:zinc ion binding"/>
    <property type="evidence" value="ECO:0007669"/>
    <property type="project" value="UniProtKB-KW"/>
</dbReference>
<dbReference type="InterPro" id="IPR007527">
    <property type="entry name" value="Znf_SWIM"/>
</dbReference>
<keyword evidence="4" id="KW-1185">Reference proteome</keyword>
<gene>
    <name evidence="3" type="ORF">EA462_15940</name>
</gene>
<organism evidence="3 4">
    <name type="scientific">Natrarchaeobius halalkaliphilus</name>
    <dbReference type="NCBI Taxonomy" id="1679091"/>
    <lineage>
        <taxon>Archaea</taxon>
        <taxon>Methanobacteriati</taxon>
        <taxon>Methanobacteriota</taxon>
        <taxon>Stenosarchaea group</taxon>
        <taxon>Halobacteria</taxon>
        <taxon>Halobacteriales</taxon>
        <taxon>Natrialbaceae</taxon>
        <taxon>Natrarchaeobius</taxon>
    </lineage>
</organism>
<dbReference type="AlphaFoldDB" id="A0A3N6LNE0"/>
<dbReference type="PROSITE" id="PS50966">
    <property type="entry name" value="ZF_SWIM"/>
    <property type="match status" value="1"/>
</dbReference>
<accession>A0A3N6LNE0</accession>
<feature type="domain" description="SWIM-type" evidence="2">
    <location>
        <begin position="49"/>
        <end position="85"/>
    </location>
</feature>
<evidence type="ECO:0000256" key="1">
    <source>
        <dbReference type="PROSITE-ProRule" id="PRU00325"/>
    </source>
</evidence>
<keyword evidence="1" id="KW-0479">Metal-binding</keyword>
<keyword evidence="1" id="KW-0862">Zinc</keyword>
<evidence type="ECO:0000313" key="3">
    <source>
        <dbReference type="EMBL" id="RQG87115.1"/>
    </source>
</evidence>
<evidence type="ECO:0000259" key="2">
    <source>
        <dbReference type="PROSITE" id="PS50966"/>
    </source>
</evidence>
<dbReference type="Proteomes" id="UP000273828">
    <property type="component" value="Unassembled WGS sequence"/>
</dbReference>
<dbReference type="RefSeq" id="WP_124179522.1">
    <property type="nucleotide sequence ID" value="NZ_REFY01000006.1"/>
</dbReference>
<proteinExistence type="predicted"/>
<dbReference type="Pfam" id="PF04434">
    <property type="entry name" value="SWIM"/>
    <property type="match status" value="1"/>
</dbReference>
<protein>
    <recommendedName>
        <fullName evidence="2">SWIM-type domain-containing protein</fullName>
    </recommendedName>
</protein>
<keyword evidence="1" id="KW-0863">Zinc-finger</keyword>
<comment type="caution">
    <text evidence="3">The sequence shown here is derived from an EMBL/GenBank/DDBJ whole genome shotgun (WGS) entry which is preliminary data.</text>
</comment>
<evidence type="ECO:0000313" key="4">
    <source>
        <dbReference type="Proteomes" id="UP000273828"/>
    </source>
</evidence>
<reference evidence="3 4" key="1">
    <citation type="submission" date="2018-10" db="EMBL/GenBank/DDBJ databases">
        <title>Natrarchaeobius chitinivorans gen. nov., sp. nov., and Natrarchaeobius haloalkaliphilus sp. nov., alkaliphilic, chitin-utilizing haloarchaea from hypersaline alkaline lakes.</title>
        <authorList>
            <person name="Sorokin D.Y."/>
            <person name="Elcheninov A.G."/>
            <person name="Kostrikina N.A."/>
            <person name="Bale N.J."/>
            <person name="Sinninghe Damste J.S."/>
            <person name="Khijniak T.V."/>
            <person name="Kublanov I.V."/>
            <person name="Toshchakov S.V."/>
        </authorList>
    </citation>
    <scope>NUCLEOTIDE SEQUENCE [LARGE SCALE GENOMIC DNA]</scope>
    <source>
        <strain evidence="3 4">AArcht-Sl</strain>
    </source>
</reference>
<dbReference type="EMBL" id="REFY01000006">
    <property type="protein sequence ID" value="RQG87115.1"/>
    <property type="molecule type" value="Genomic_DNA"/>
</dbReference>
<dbReference type="OrthoDB" id="41163at2157"/>